<reference evidence="6" key="2">
    <citation type="submission" date="2013-10" db="EMBL/GenBank/DDBJ databases">
        <authorList>
            <person name="Aslett M."/>
        </authorList>
    </citation>
    <scope>NUCLEOTIDE SEQUENCE [LARGE SCALE GENOMIC DNA]</scope>
    <source>
        <strain evidence="6">Houghton</strain>
    </source>
</reference>
<sequence>MGFDIFHATALGVTPLLSLCGATRPSCDSRDSLNISYDAEAHFGVVCSAARKEAEILRLLLLHCDELDRRYFRRPKPVLRGGNAVEISSEPLGHEEHSQTSRRGETQDVRCTRLESRSRLLNACTHWLLSSSFAIHFAASKGKTKLCRQLLAAGCSIDALNYESATALHIACIEGHLDTVGLLLDHGAAIDATTHRGESPLLLGAYKLHKEVCALLLERGADPSLLTRTEKLSVLHAVAAGVTRQVSMTFRGASWDRDGVTAALAGLGSNSHGLGVHWKTNSHAAVEAEVDLRLPSATPDNLDLFFSPKIMISRTAKAQELLLIFTKYCPSQLYRQHSRKGFTPANLLQRMWDDFVAKRARLLQVNNLQLAGQTEDEKADALGGWEFLSHRMIVLRDLLSARLAPLSPVSGVAEYSSTPRVEDLEKQQKDQLAADAPWLFQKLLSKRASPEKQSPQQTVLQGKEQGKQG</sequence>
<evidence type="ECO:0000256" key="4">
    <source>
        <dbReference type="SAM" id="MobiDB-lite"/>
    </source>
</evidence>
<dbReference type="OrthoDB" id="194358at2759"/>
<dbReference type="PROSITE" id="PS50297">
    <property type="entry name" value="ANK_REP_REGION"/>
    <property type="match status" value="2"/>
</dbReference>
<feature type="compositionally biased region" description="Basic and acidic residues" evidence="4">
    <location>
        <begin position="92"/>
        <end position="108"/>
    </location>
</feature>
<dbReference type="PANTHER" id="PTHR24171">
    <property type="entry name" value="ANKYRIN REPEAT DOMAIN-CONTAINING PROTEIN 39-RELATED"/>
    <property type="match status" value="1"/>
</dbReference>
<organism evidence="6 7">
    <name type="scientific">Eimeria tenella</name>
    <name type="common">Coccidian parasite</name>
    <dbReference type="NCBI Taxonomy" id="5802"/>
    <lineage>
        <taxon>Eukaryota</taxon>
        <taxon>Sar</taxon>
        <taxon>Alveolata</taxon>
        <taxon>Apicomplexa</taxon>
        <taxon>Conoidasida</taxon>
        <taxon>Coccidia</taxon>
        <taxon>Eucoccidiorida</taxon>
        <taxon>Eimeriorina</taxon>
        <taxon>Eimeriidae</taxon>
        <taxon>Eimeria</taxon>
    </lineage>
</organism>
<evidence type="ECO:0000256" key="2">
    <source>
        <dbReference type="ARBA" id="ARBA00023043"/>
    </source>
</evidence>
<feature type="signal peptide" evidence="5">
    <location>
        <begin position="1"/>
        <end position="22"/>
    </location>
</feature>
<dbReference type="OMA" id="CERRMYL"/>
<keyword evidence="2 3" id="KW-0040">ANK repeat</keyword>
<dbReference type="SMART" id="SM00248">
    <property type="entry name" value="ANK"/>
    <property type="match status" value="3"/>
</dbReference>
<name>U6L0K3_EIMTE</name>
<evidence type="ECO:0000313" key="7">
    <source>
        <dbReference type="Proteomes" id="UP000030747"/>
    </source>
</evidence>
<feature type="repeat" description="ANK" evidence="3">
    <location>
        <begin position="163"/>
        <end position="195"/>
    </location>
</feature>
<accession>U6L0K3</accession>
<evidence type="ECO:0000313" key="6">
    <source>
        <dbReference type="EMBL" id="CDJ42114.1"/>
    </source>
</evidence>
<dbReference type="PANTHER" id="PTHR24171:SF9">
    <property type="entry name" value="ANKYRIN REPEAT DOMAIN-CONTAINING PROTEIN 39"/>
    <property type="match status" value="1"/>
</dbReference>
<keyword evidence="7" id="KW-1185">Reference proteome</keyword>
<dbReference type="EMBL" id="HG675689">
    <property type="protein sequence ID" value="CDJ42114.1"/>
    <property type="molecule type" value="Genomic_DNA"/>
</dbReference>
<feature type="chain" id="PRO_5004672034" evidence="5">
    <location>
        <begin position="23"/>
        <end position="469"/>
    </location>
</feature>
<dbReference type="InterPro" id="IPR036770">
    <property type="entry name" value="Ankyrin_rpt-contain_sf"/>
</dbReference>
<dbReference type="AlphaFoldDB" id="U6L0K3"/>
<proteinExistence type="predicted"/>
<dbReference type="Proteomes" id="UP000030747">
    <property type="component" value="Unassembled WGS sequence"/>
</dbReference>
<dbReference type="GeneID" id="25250040"/>
<dbReference type="SUPFAM" id="SSF48403">
    <property type="entry name" value="Ankyrin repeat"/>
    <property type="match status" value="1"/>
</dbReference>
<dbReference type="InterPro" id="IPR002110">
    <property type="entry name" value="Ankyrin_rpt"/>
</dbReference>
<dbReference type="Pfam" id="PF12796">
    <property type="entry name" value="Ank_2"/>
    <property type="match status" value="1"/>
</dbReference>
<keyword evidence="1" id="KW-0677">Repeat</keyword>
<protein>
    <submittedName>
        <fullName evidence="6">Uncharacterized protein</fullName>
    </submittedName>
</protein>
<feature type="repeat" description="ANK" evidence="3">
    <location>
        <begin position="130"/>
        <end position="162"/>
    </location>
</feature>
<feature type="region of interest" description="Disordered" evidence="4">
    <location>
        <begin position="446"/>
        <end position="469"/>
    </location>
</feature>
<dbReference type="VEuPathDB" id="ToxoDB:ETH_00004160"/>
<reference evidence="6" key="1">
    <citation type="submission" date="2013-10" db="EMBL/GenBank/DDBJ databases">
        <title>Genomic analysis of the causative agents of coccidiosis in chickens.</title>
        <authorList>
            <person name="Reid A.J."/>
            <person name="Blake D."/>
            <person name="Billington K."/>
            <person name="Browne H."/>
            <person name="Dunn M."/>
            <person name="Hung S."/>
            <person name="Kawahara F."/>
            <person name="Miranda-Saavedra D."/>
            <person name="Mourier T."/>
            <person name="Nagra H."/>
            <person name="Otto T.D."/>
            <person name="Rawlings N."/>
            <person name="Sanchez A."/>
            <person name="Sanders M."/>
            <person name="Subramaniam C."/>
            <person name="Tay Y."/>
            <person name="Dear P."/>
            <person name="Doerig C."/>
            <person name="Gruber A."/>
            <person name="Parkinson J."/>
            <person name="Shirley M."/>
            <person name="Wan K.L."/>
            <person name="Berriman M."/>
            <person name="Tomley F."/>
            <person name="Pain A."/>
        </authorList>
    </citation>
    <scope>NUCLEOTIDE SEQUENCE [LARGE SCALE GENOMIC DNA]</scope>
    <source>
        <strain evidence="6">Houghton</strain>
    </source>
</reference>
<keyword evidence="5" id="KW-0732">Signal</keyword>
<gene>
    <name evidence="6" type="ORF">ETH_00004160</name>
</gene>
<evidence type="ECO:0000256" key="1">
    <source>
        <dbReference type="ARBA" id="ARBA00022737"/>
    </source>
</evidence>
<evidence type="ECO:0000256" key="3">
    <source>
        <dbReference type="PROSITE-ProRule" id="PRU00023"/>
    </source>
</evidence>
<evidence type="ECO:0000256" key="5">
    <source>
        <dbReference type="SAM" id="SignalP"/>
    </source>
</evidence>
<feature type="repeat" description="ANK" evidence="3">
    <location>
        <begin position="196"/>
        <end position="228"/>
    </location>
</feature>
<feature type="compositionally biased region" description="Polar residues" evidence="4">
    <location>
        <begin position="451"/>
        <end position="460"/>
    </location>
</feature>
<dbReference type="VEuPathDB" id="ToxoDB:ETH2_0621100"/>
<feature type="region of interest" description="Disordered" evidence="4">
    <location>
        <begin position="89"/>
        <end position="108"/>
    </location>
</feature>
<dbReference type="RefSeq" id="XP_013232864.1">
    <property type="nucleotide sequence ID" value="XM_013377410.1"/>
</dbReference>
<dbReference type="PROSITE" id="PS50088">
    <property type="entry name" value="ANK_REPEAT"/>
    <property type="match status" value="3"/>
</dbReference>
<dbReference type="Gene3D" id="1.25.40.20">
    <property type="entry name" value="Ankyrin repeat-containing domain"/>
    <property type="match status" value="1"/>
</dbReference>